<dbReference type="AlphaFoldDB" id="A0AAV5TBU9"/>
<keyword evidence="1" id="KW-1133">Transmembrane helix</keyword>
<gene>
    <name evidence="2" type="ORF">PENTCL1PPCAC_15206</name>
</gene>
<feature type="transmembrane region" description="Helical" evidence="1">
    <location>
        <begin position="207"/>
        <end position="233"/>
    </location>
</feature>
<protein>
    <recommendedName>
        <fullName evidence="4">G protein-coupled receptor</fullName>
    </recommendedName>
</protein>
<proteinExistence type="predicted"/>
<dbReference type="PANTHER" id="PTHR31552:SF31">
    <property type="entry name" value="SERPENTINE RECEPTOR CLASS GAMMA"/>
    <property type="match status" value="1"/>
</dbReference>
<organism evidence="2 3">
    <name type="scientific">Pristionchus entomophagus</name>
    <dbReference type="NCBI Taxonomy" id="358040"/>
    <lineage>
        <taxon>Eukaryota</taxon>
        <taxon>Metazoa</taxon>
        <taxon>Ecdysozoa</taxon>
        <taxon>Nematoda</taxon>
        <taxon>Chromadorea</taxon>
        <taxon>Rhabditida</taxon>
        <taxon>Rhabditina</taxon>
        <taxon>Diplogasteromorpha</taxon>
        <taxon>Diplogasteroidea</taxon>
        <taxon>Neodiplogasteridae</taxon>
        <taxon>Pristionchus</taxon>
    </lineage>
</organism>
<feature type="transmembrane region" description="Helical" evidence="1">
    <location>
        <begin position="245"/>
        <end position="267"/>
    </location>
</feature>
<feature type="non-terminal residue" evidence="2">
    <location>
        <position position="278"/>
    </location>
</feature>
<name>A0AAV5TBU9_9BILA</name>
<accession>A0AAV5TBU9</accession>
<dbReference type="Proteomes" id="UP001432027">
    <property type="component" value="Unassembled WGS sequence"/>
</dbReference>
<feature type="transmembrane region" description="Helical" evidence="1">
    <location>
        <begin position="112"/>
        <end position="139"/>
    </location>
</feature>
<feature type="transmembrane region" description="Helical" evidence="1">
    <location>
        <begin position="6"/>
        <end position="27"/>
    </location>
</feature>
<evidence type="ECO:0000256" key="1">
    <source>
        <dbReference type="SAM" id="Phobius"/>
    </source>
</evidence>
<reference evidence="2" key="1">
    <citation type="submission" date="2023-10" db="EMBL/GenBank/DDBJ databases">
        <title>Genome assembly of Pristionchus species.</title>
        <authorList>
            <person name="Yoshida K."/>
            <person name="Sommer R.J."/>
        </authorList>
    </citation>
    <scope>NUCLEOTIDE SEQUENCE</scope>
    <source>
        <strain evidence="2">RS0144</strain>
    </source>
</reference>
<keyword evidence="3" id="KW-1185">Reference proteome</keyword>
<comment type="caution">
    <text evidence="2">The sequence shown here is derived from an EMBL/GenBank/DDBJ whole genome shotgun (WGS) entry which is preliminary data.</text>
</comment>
<feature type="transmembrane region" description="Helical" evidence="1">
    <location>
        <begin position="39"/>
        <end position="61"/>
    </location>
</feature>
<evidence type="ECO:0000313" key="3">
    <source>
        <dbReference type="Proteomes" id="UP001432027"/>
    </source>
</evidence>
<feature type="transmembrane region" description="Helical" evidence="1">
    <location>
        <begin position="67"/>
        <end position="91"/>
    </location>
</feature>
<sequence>MSWVFLYIPDFIIVPSFSYFLIVLALTKDGSLRTPFFRFFIATGICGVSTVITHILMNRVIWPANIWWIQTILLVINQSGQLAASVGKFYIALHRYFVLRAVAVNESIWHATLVRVLLAIQFILPLVLTGSFFSFGYVIQTTVNDSISFQIAAQGLVVQKIVNNSVMIGYSIFAVVITHLSSRKLTALRAKLEGTSRRAVLKQQRNMFIIVAVCCLSHILKAAQQSLVIIFSLNGTIDRSLYETLLWPTFVATNGIATYAPALILVLRSRRIRTLIYG</sequence>
<keyword evidence="1" id="KW-0472">Membrane</keyword>
<dbReference type="EMBL" id="BTSX01000004">
    <property type="protein sequence ID" value="GMS93031.1"/>
    <property type="molecule type" value="Genomic_DNA"/>
</dbReference>
<evidence type="ECO:0008006" key="4">
    <source>
        <dbReference type="Google" id="ProtNLM"/>
    </source>
</evidence>
<evidence type="ECO:0000313" key="2">
    <source>
        <dbReference type="EMBL" id="GMS93031.1"/>
    </source>
</evidence>
<keyword evidence="1" id="KW-0812">Transmembrane</keyword>
<dbReference type="PANTHER" id="PTHR31552">
    <property type="entry name" value="SERPENTINE RECEPTOR CLASS GAMMA"/>
    <property type="match status" value="1"/>
</dbReference>